<evidence type="ECO:0000256" key="1">
    <source>
        <dbReference type="SAM" id="MobiDB-lite"/>
    </source>
</evidence>
<sequence length="656" mass="69396">MSARFDTVAIFVACVFLGGAGFVGTGSVFAQSDETEVSAIDREIDAEVQDARRVDLNSSDLGASSLAAIVKVARKCERHERREEAADLLHLAGKVCRKLIENGDAAPPAPQSIAIFTAAASSLNQQGRYSDAFGWLASAAKLDADSSASLRIGEALLATASGLLDDGDLESSESGYRLAVEELAKARSGEKPLATARLGLAWTMVMRANAANDESMIQDALAATNAFIEGHPGHEDSSSALLLKLSCVTRLGDSEAATTVQDKVLLDHPQSVAACEILKSECSWQLPLASLRPAIRRHLLANNEFIGDSPAVGANLSVLACGLLVAAAEGHPSAEATYSVALAVSDQAGDASTHVLEELQSVGHDAAASRIAIDWLSARDAAAVSTSLAQMQKQAGVLVTTGVREAASRWAGRNGDWSVLAMAAEDEQGLFDARDDEAAIDEAVRRGRSLHVERLFAEALLQTGKSGQSLKLWEHIVDSGGADDFPTLLRTAEAAVAAGSVTTASKRIAAAQASGGRVSTQVALTDLLAASLEIRQLRFDRGRALLEQVVRSTESGADLRGRAQWMIGETFFMQEKFSEAIAAYRQVEAIGDSDEWTAAALVQAGKSFEQLGRTREATVCYSTLVSRFGQSRHATGARRRLAAMTTSDPESNTMRR</sequence>
<evidence type="ECO:0000313" key="2">
    <source>
        <dbReference type="EMBL" id="SMP53016.1"/>
    </source>
</evidence>
<evidence type="ECO:0000313" key="3">
    <source>
        <dbReference type="Proteomes" id="UP001158067"/>
    </source>
</evidence>
<reference evidence="2 3" key="1">
    <citation type="submission" date="2017-05" db="EMBL/GenBank/DDBJ databases">
        <authorList>
            <person name="Varghese N."/>
            <person name="Submissions S."/>
        </authorList>
    </citation>
    <scope>NUCLEOTIDE SEQUENCE [LARGE SCALE GENOMIC DNA]</scope>
    <source>
        <strain evidence="2 3">DSM 25457</strain>
    </source>
</reference>
<protein>
    <recommendedName>
        <fullName evidence="4">Tetratricopeptide repeat protein</fullName>
    </recommendedName>
</protein>
<dbReference type="Proteomes" id="UP001158067">
    <property type="component" value="Unassembled WGS sequence"/>
</dbReference>
<dbReference type="SMART" id="SM00028">
    <property type="entry name" value="TPR"/>
    <property type="match status" value="3"/>
</dbReference>
<organism evidence="2 3">
    <name type="scientific">Neorhodopirellula lusitana</name>
    <dbReference type="NCBI Taxonomy" id="445327"/>
    <lineage>
        <taxon>Bacteria</taxon>
        <taxon>Pseudomonadati</taxon>
        <taxon>Planctomycetota</taxon>
        <taxon>Planctomycetia</taxon>
        <taxon>Pirellulales</taxon>
        <taxon>Pirellulaceae</taxon>
        <taxon>Neorhodopirellula</taxon>
    </lineage>
</organism>
<dbReference type="EMBL" id="FXUG01000004">
    <property type="protein sequence ID" value="SMP53016.1"/>
    <property type="molecule type" value="Genomic_DNA"/>
</dbReference>
<dbReference type="SUPFAM" id="SSF48452">
    <property type="entry name" value="TPR-like"/>
    <property type="match status" value="1"/>
</dbReference>
<evidence type="ECO:0008006" key="4">
    <source>
        <dbReference type="Google" id="ProtNLM"/>
    </source>
</evidence>
<comment type="caution">
    <text evidence="2">The sequence shown here is derived from an EMBL/GenBank/DDBJ whole genome shotgun (WGS) entry which is preliminary data.</text>
</comment>
<feature type="compositionally biased region" description="Polar residues" evidence="1">
    <location>
        <begin position="644"/>
        <end position="656"/>
    </location>
</feature>
<dbReference type="InterPro" id="IPR011990">
    <property type="entry name" value="TPR-like_helical_dom_sf"/>
</dbReference>
<name>A0ABY1Q274_9BACT</name>
<dbReference type="RefSeq" id="WP_283432230.1">
    <property type="nucleotide sequence ID" value="NZ_FXUG01000004.1"/>
</dbReference>
<feature type="region of interest" description="Disordered" evidence="1">
    <location>
        <begin position="636"/>
        <end position="656"/>
    </location>
</feature>
<proteinExistence type="predicted"/>
<gene>
    <name evidence="2" type="ORF">SAMN06265222_10437</name>
</gene>
<dbReference type="InterPro" id="IPR019734">
    <property type="entry name" value="TPR_rpt"/>
</dbReference>
<keyword evidence="3" id="KW-1185">Reference proteome</keyword>
<dbReference type="Gene3D" id="1.25.40.10">
    <property type="entry name" value="Tetratricopeptide repeat domain"/>
    <property type="match status" value="2"/>
</dbReference>
<accession>A0ABY1Q274</accession>